<comment type="caution">
    <text evidence="1">The sequence shown here is derived from an EMBL/GenBank/DDBJ whole genome shotgun (WGS) entry which is preliminary data.</text>
</comment>
<name>A0A852VGP7_9BACT</name>
<dbReference type="AlphaFoldDB" id="A0A852VGP7"/>
<evidence type="ECO:0000313" key="1">
    <source>
        <dbReference type="EMBL" id="NYF90219.1"/>
    </source>
</evidence>
<proteinExistence type="predicted"/>
<accession>A0A852VGP7</accession>
<protein>
    <submittedName>
        <fullName evidence="1">Uncharacterized protein</fullName>
    </submittedName>
</protein>
<sequence>MFRYGTELWVIVRSGKGLRCTGTTPRALPGNNLQIAVRMLVRRMPEEWGSSTNGSFADTIDCITRHSQQCESIRTRSVRPASNAVQASFF</sequence>
<gene>
    <name evidence="1" type="ORF">HDF08_002286</name>
</gene>
<reference evidence="1 2" key="1">
    <citation type="submission" date="2020-07" db="EMBL/GenBank/DDBJ databases">
        <title>Genomic Encyclopedia of Type Strains, Phase IV (KMG-V): Genome sequencing to study the core and pangenomes of soil and plant-associated prokaryotes.</title>
        <authorList>
            <person name="Whitman W."/>
        </authorList>
    </citation>
    <scope>NUCLEOTIDE SEQUENCE [LARGE SCALE GENOMIC DNA]</scope>
    <source>
        <strain evidence="1 2">M8UP22</strain>
    </source>
</reference>
<organism evidence="1 2">
    <name type="scientific">Tunturiibacter lichenicola</name>
    <dbReference type="NCBI Taxonomy" id="2051959"/>
    <lineage>
        <taxon>Bacteria</taxon>
        <taxon>Pseudomonadati</taxon>
        <taxon>Acidobacteriota</taxon>
        <taxon>Terriglobia</taxon>
        <taxon>Terriglobales</taxon>
        <taxon>Acidobacteriaceae</taxon>
        <taxon>Tunturiibacter</taxon>
    </lineage>
</organism>
<dbReference type="EMBL" id="JACCCU010000001">
    <property type="protein sequence ID" value="NYF90219.1"/>
    <property type="molecule type" value="Genomic_DNA"/>
</dbReference>
<dbReference type="Proteomes" id="UP000564385">
    <property type="component" value="Unassembled WGS sequence"/>
</dbReference>
<evidence type="ECO:0000313" key="2">
    <source>
        <dbReference type="Proteomes" id="UP000564385"/>
    </source>
</evidence>